<gene>
    <name evidence="2" type="ORF">GCM10011425_31060</name>
</gene>
<evidence type="ECO:0000313" key="2">
    <source>
        <dbReference type="EMBL" id="GGI51894.1"/>
    </source>
</evidence>
<dbReference type="AlphaFoldDB" id="A0A917JB72"/>
<reference evidence="2" key="1">
    <citation type="journal article" date="2014" name="Int. J. Syst. Evol. Microbiol.">
        <title>Complete genome sequence of Corynebacterium casei LMG S-19264T (=DSM 44701T), isolated from a smear-ripened cheese.</title>
        <authorList>
            <consortium name="US DOE Joint Genome Institute (JGI-PGF)"/>
            <person name="Walter F."/>
            <person name="Albersmeier A."/>
            <person name="Kalinowski J."/>
            <person name="Ruckert C."/>
        </authorList>
    </citation>
    <scope>NUCLEOTIDE SEQUENCE</scope>
    <source>
        <strain evidence="2">CCM 8711</strain>
    </source>
</reference>
<dbReference type="InterPro" id="IPR043749">
    <property type="entry name" value="DUF5694"/>
</dbReference>
<sequence>MKIIYTLYTVLTLAVSVSFAQTKPDEKVSIMLMGSTHFGQQQFYKQGPSMDLFSNSRQQEIADINKQLAKYKPDLILIETEPSEQHTVDSLYHLFKAGKLAFNQLDYGRAEQYQFGYNLARQIGLQNIYGADYSTSVSTRLFKDGKNLDRFVADMNAYSEFGRSVDQQFKDGKLSLKNYLLKFNSSEIYKLTYQMIYVNPVKVTNGSFGKVGGNIIDTSKVDKEHIGADYVSLFYSRELKIYSNILTVVKAQQAKRVLLIMGQRHASALSYIMANDDDFKLVPLSSYLK</sequence>
<dbReference type="Proteomes" id="UP000662074">
    <property type="component" value="Unassembled WGS sequence"/>
</dbReference>
<keyword evidence="3" id="KW-1185">Reference proteome</keyword>
<accession>A0A917JB72</accession>
<proteinExistence type="predicted"/>
<dbReference type="EMBL" id="BMDO01000009">
    <property type="protein sequence ID" value="GGI51894.1"/>
    <property type="molecule type" value="Genomic_DNA"/>
</dbReference>
<dbReference type="RefSeq" id="WP_188418003.1">
    <property type="nucleotide sequence ID" value="NZ_BMDO01000009.1"/>
</dbReference>
<evidence type="ECO:0000256" key="1">
    <source>
        <dbReference type="SAM" id="SignalP"/>
    </source>
</evidence>
<dbReference type="Pfam" id="PF18950">
    <property type="entry name" value="DUF5694"/>
    <property type="match status" value="1"/>
</dbReference>
<feature type="chain" id="PRO_5037173694" description="TraB/GumN family protein" evidence="1">
    <location>
        <begin position="21"/>
        <end position="289"/>
    </location>
</feature>
<organism evidence="2 3">
    <name type="scientific">Mucilaginibacter galii</name>
    <dbReference type="NCBI Taxonomy" id="2005073"/>
    <lineage>
        <taxon>Bacteria</taxon>
        <taxon>Pseudomonadati</taxon>
        <taxon>Bacteroidota</taxon>
        <taxon>Sphingobacteriia</taxon>
        <taxon>Sphingobacteriales</taxon>
        <taxon>Sphingobacteriaceae</taxon>
        <taxon>Mucilaginibacter</taxon>
    </lineage>
</organism>
<reference evidence="2" key="2">
    <citation type="submission" date="2020-09" db="EMBL/GenBank/DDBJ databases">
        <authorList>
            <person name="Sun Q."/>
            <person name="Sedlacek I."/>
        </authorList>
    </citation>
    <scope>NUCLEOTIDE SEQUENCE</scope>
    <source>
        <strain evidence="2">CCM 8711</strain>
    </source>
</reference>
<name>A0A917JB72_9SPHI</name>
<evidence type="ECO:0000313" key="3">
    <source>
        <dbReference type="Proteomes" id="UP000662074"/>
    </source>
</evidence>
<keyword evidence="1" id="KW-0732">Signal</keyword>
<protein>
    <recommendedName>
        <fullName evidence="4">TraB/GumN family protein</fullName>
    </recommendedName>
</protein>
<comment type="caution">
    <text evidence="2">The sequence shown here is derived from an EMBL/GenBank/DDBJ whole genome shotgun (WGS) entry which is preliminary data.</text>
</comment>
<evidence type="ECO:0008006" key="4">
    <source>
        <dbReference type="Google" id="ProtNLM"/>
    </source>
</evidence>
<feature type="signal peptide" evidence="1">
    <location>
        <begin position="1"/>
        <end position="20"/>
    </location>
</feature>